<dbReference type="Proteomes" id="UP000549617">
    <property type="component" value="Unassembled WGS sequence"/>
</dbReference>
<dbReference type="InterPro" id="IPR036388">
    <property type="entry name" value="WH-like_DNA-bd_sf"/>
</dbReference>
<dbReference type="InterPro" id="IPR050397">
    <property type="entry name" value="Env_Response_Regulators"/>
</dbReference>
<evidence type="ECO:0000256" key="3">
    <source>
        <dbReference type="ARBA" id="ARBA00023163"/>
    </source>
</evidence>
<dbReference type="InterPro" id="IPR014710">
    <property type="entry name" value="RmlC-like_jellyroll"/>
</dbReference>
<gene>
    <name evidence="6" type="ORF">FHS49_000520</name>
</gene>
<evidence type="ECO:0000313" key="7">
    <source>
        <dbReference type="Proteomes" id="UP000549617"/>
    </source>
</evidence>
<feature type="domain" description="Cyclic nucleotide-binding" evidence="4">
    <location>
        <begin position="31"/>
        <end position="115"/>
    </location>
</feature>
<dbReference type="PANTHER" id="PTHR24567">
    <property type="entry name" value="CRP FAMILY TRANSCRIPTIONAL REGULATORY PROTEIN"/>
    <property type="match status" value="1"/>
</dbReference>
<dbReference type="PANTHER" id="PTHR24567:SF68">
    <property type="entry name" value="DNA-BINDING TRANSCRIPTIONAL DUAL REGULATOR CRP"/>
    <property type="match status" value="1"/>
</dbReference>
<dbReference type="CDD" id="cd00092">
    <property type="entry name" value="HTH_CRP"/>
    <property type="match status" value="1"/>
</dbReference>
<dbReference type="SUPFAM" id="SSF51206">
    <property type="entry name" value="cAMP-binding domain-like"/>
    <property type="match status" value="1"/>
</dbReference>
<keyword evidence="3" id="KW-0804">Transcription</keyword>
<evidence type="ECO:0000313" key="6">
    <source>
        <dbReference type="EMBL" id="MBB5684529.1"/>
    </source>
</evidence>
<dbReference type="InterPro" id="IPR012318">
    <property type="entry name" value="HTH_CRP"/>
</dbReference>
<dbReference type="GO" id="GO:0003677">
    <property type="term" value="F:DNA binding"/>
    <property type="evidence" value="ECO:0007669"/>
    <property type="project" value="UniProtKB-KW"/>
</dbReference>
<dbReference type="Pfam" id="PF13545">
    <property type="entry name" value="HTH_Crp_2"/>
    <property type="match status" value="1"/>
</dbReference>
<keyword evidence="1" id="KW-0805">Transcription regulation</keyword>
<dbReference type="CDD" id="cd00038">
    <property type="entry name" value="CAP_ED"/>
    <property type="match status" value="1"/>
</dbReference>
<dbReference type="SMART" id="SM00100">
    <property type="entry name" value="cNMP"/>
    <property type="match status" value="1"/>
</dbReference>
<evidence type="ECO:0000259" key="5">
    <source>
        <dbReference type="PROSITE" id="PS51063"/>
    </source>
</evidence>
<dbReference type="Gene3D" id="2.60.120.10">
    <property type="entry name" value="Jelly Rolls"/>
    <property type="match status" value="1"/>
</dbReference>
<dbReference type="EMBL" id="JACIJC010000001">
    <property type="protein sequence ID" value="MBB5684529.1"/>
    <property type="molecule type" value="Genomic_DNA"/>
</dbReference>
<dbReference type="PROSITE" id="PS50042">
    <property type="entry name" value="CNMP_BINDING_3"/>
    <property type="match status" value="1"/>
</dbReference>
<dbReference type="AlphaFoldDB" id="A0A7W9ED34"/>
<evidence type="ECO:0000259" key="4">
    <source>
        <dbReference type="PROSITE" id="PS50042"/>
    </source>
</evidence>
<dbReference type="InterPro" id="IPR000595">
    <property type="entry name" value="cNMP-bd_dom"/>
</dbReference>
<name>A0A7W9ED34_9SPHN</name>
<dbReference type="GO" id="GO:0003700">
    <property type="term" value="F:DNA-binding transcription factor activity"/>
    <property type="evidence" value="ECO:0007669"/>
    <property type="project" value="TreeGrafter"/>
</dbReference>
<dbReference type="Gene3D" id="1.10.10.10">
    <property type="entry name" value="Winged helix-like DNA-binding domain superfamily/Winged helix DNA-binding domain"/>
    <property type="match status" value="1"/>
</dbReference>
<organism evidence="6 7">
    <name type="scientific">Sphingobium boeckii</name>
    <dbReference type="NCBI Taxonomy" id="1082345"/>
    <lineage>
        <taxon>Bacteria</taxon>
        <taxon>Pseudomonadati</taxon>
        <taxon>Pseudomonadota</taxon>
        <taxon>Alphaproteobacteria</taxon>
        <taxon>Sphingomonadales</taxon>
        <taxon>Sphingomonadaceae</taxon>
        <taxon>Sphingobium</taxon>
    </lineage>
</organism>
<dbReference type="PROSITE" id="PS51063">
    <property type="entry name" value="HTH_CRP_2"/>
    <property type="match status" value="1"/>
</dbReference>
<sequence>MTGSCFAERLARYVPLTDSEKRALERLENNPRDLPRGATITRENDNCDEMYVLRHGWAMSYLILDDGSRQILRLHFPGDMFGTSSAAFGEATESLVTMSHATLCPFDKQALRVVFDEHPRLAALFFIIAQAERVSLTDRLASLGRTSAKARVAALLTDMLVRLRFLNKDISDTIPLKLTQEEIGDATGLTAVHVNRMMRALAEDGLVMRNNGNLVIRDEQGLARIANYVNRYAELDLGWLPAPR</sequence>
<feature type="domain" description="HTH crp-type" evidence="5">
    <location>
        <begin position="146"/>
        <end position="220"/>
    </location>
</feature>
<evidence type="ECO:0000256" key="1">
    <source>
        <dbReference type="ARBA" id="ARBA00023015"/>
    </source>
</evidence>
<dbReference type="Pfam" id="PF00027">
    <property type="entry name" value="cNMP_binding"/>
    <property type="match status" value="1"/>
</dbReference>
<dbReference type="InterPro" id="IPR036390">
    <property type="entry name" value="WH_DNA-bd_sf"/>
</dbReference>
<dbReference type="SUPFAM" id="SSF46785">
    <property type="entry name" value="Winged helix' DNA-binding domain"/>
    <property type="match status" value="1"/>
</dbReference>
<keyword evidence="2" id="KW-0238">DNA-binding</keyword>
<dbReference type="GO" id="GO:0005829">
    <property type="term" value="C:cytosol"/>
    <property type="evidence" value="ECO:0007669"/>
    <property type="project" value="TreeGrafter"/>
</dbReference>
<dbReference type="SMART" id="SM00419">
    <property type="entry name" value="HTH_CRP"/>
    <property type="match status" value="1"/>
</dbReference>
<evidence type="ECO:0000256" key="2">
    <source>
        <dbReference type="ARBA" id="ARBA00023125"/>
    </source>
</evidence>
<proteinExistence type="predicted"/>
<comment type="caution">
    <text evidence="6">The sequence shown here is derived from an EMBL/GenBank/DDBJ whole genome shotgun (WGS) entry which is preliminary data.</text>
</comment>
<dbReference type="InterPro" id="IPR018490">
    <property type="entry name" value="cNMP-bd_dom_sf"/>
</dbReference>
<reference evidence="6 7" key="1">
    <citation type="submission" date="2020-08" db="EMBL/GenBank/DDBJ databases">
        <title>Genomic Encyclopedia of Type Strains, Phase IV (KMG-IV): sequencing the most valuable type-strain genomes for metagenomic binning, comparative biology and taxonomic classification.</title>
        <authorList>
            <person name="Goeker M."/>
        </authorList>
    </citation>
    <scope>NUCLEOTIDE SEQUENCE [LARGE SCALE GENOMIC DNA]</scope>
    <source>
        <strain evidence="6 7">DSM 25079</strain>
    </source>
</reference>
<protein>
    <submittedName>
        <fullName evidence="6">CRP-like cAMP-binding protein</fullName>
    </submittedName>
</protein>
<dbReference type="RefSeq" id="WP_184014931.1">
    <property type="nucleotide sequence ID" value="NZ_JACIJC010000001.1"/>
</dbReference>
<keyword evidence="7" id="KW-1185">Reference proteome</keyword>
<accession>A0A7W9ED34</accession>